<evidence type="ECO:0000313" key="8">
    <source>
        <dbReference type="EMBL" id="CBI37020.3"/>
    </source>
</evidence>
<feature type="transmembrane region" description="Helical" evidence="6">
    <location>
        <begin position="221"/>
        <end position="241"/>
    </location>
</feature>
<dbReference type="InterPro" id="IPR013525">
    <property type="entry name" value="ABC2_TM"/>
</dbReference>
<dbReference type="InParanoid" id="D7U2Q4"/>
<evidence type="ECO:0000256" key="2">
    <source>
        <dbReference type="ARBA" id="ARBA00022448"/>
    </source>
</evidence>
<evidence type="ECO:0000256" key="3">
    <source>
        <dbReference type="ARBA" id="ARBA00022692"/>
    </source>
</evidence>
<keyword evidence="4 6" id="KW-1133">Transmembrane helix</keyword>
<keyword evidence="3 6" id="KW-0812">Transmembrane</keyword>
<evidence type="ECO:0000256" key="5">
    <source>
        <dbReference type="ARBA" id="ARBA00023136"/>
    </source>
</evidence>
<evidence type="ECO:0000256" key="6">
    <source>
        <dbReference type="SAM" id="Phobius"/>
    </source>
</evidence>
<feature type="transmembrane region" description="Helical" evidence="6">
    <location>
        <begin position="166"/>
        <end position="186"/>
    </location>
</feature>
<evidence type="ECO:0000256" key="4">
    <source>
        <dbReference type="ARBA" id="ARBA00022989"/>
    </source>
</evidence>
<feature type="transmembrane region" description="Helical" evidence="6">
    <location>
        <begin position="302"/>
        <end position="325"/>
    </location>
</feature>
<dbReference type="Proteomes" id="UP000009183">
    <property type="component" value="Chromosome 7"/>
</dbReference>
<dbReference type="Pfam" id="PF01061">
    <property type="entry name" value="ABC2_membrane"/>
    <property type="match status" value="1"/>
</dbReference>
<dbReference type="HOGENOM" id="CLU_000604_35_2_1"/>
<dbReference type="PANTHER" id="PTHR19241">
    <property type="entry name" value="ATP-BINDING CASSETTE TRANSPORTER"/>
    <property type="match status" value="1"/>
</dbReference>
<proteinExistence type="predicted"/>
<keyword evidence="5 6" id="KW-0472">Membrane</keyword>
<reference evidence="9" key="1">
    <citation type="journal article" date="2007" name="Nature">
        <title>The grapevine genome sequence suggests ancestral hexaploidization in major angiosperm phyla.</title>
        <authorList>
            <consortium name="The French-Italian Public Consortium for Grapevine Genome Characterization."/>
            <person name="Jaillon O."/>
            <person name="Aury J.-M."/>
            <person name="Noel B."/>
            <person name="Policriti A."/>
            <person name="Clepet C."/>
            <person name="Casagrande A."/>
            <person name="Choisne N."/>
            <person name="Aubourg S."/>
            <person name="Vitulo N."/>
            <person name="Jubin C."/>
            <person name="Vezzi A."/>
            <person name="Legeai F."/>
            <person name="Hugueney P."/>
            <person name="Dasilva C."/>
            <person name="Horner D."/>
            <person name="Mica E."/>
            <person name="Jublot D."/>
            <person name="Poulain J."/>
            <person name="Bruyere C."/>
            <person name="Billault A."/>
            <person name="Segurens B."/>
            <person name="Gouyvenoux M."/>
            <person name="Ugarte E."/>
            <person name="Cattonaro F."/>
            <person name="Anthouard V."/>
            <person name="Vico V."/>
            <person name="Del Fabbro C."/>
            <person name="Alaux M."/>
            <person name="Di Gaspero G."/>
            <person name="Dumas V."/>
            <person name="Felice N."/>
            <person name="Paillard S."/>
            <person name="Juman I."/>
            <person name="Moroldo M."/>
            <person name="Scalabrin S."/>
            <person name="Canaguier A."/>
            <person name="Le Clainche I."/>
            <person name="Malacrida G."/>
            <person name="Durand E."/>
            <person name="Pesole G."/>
            <person name="Laucou V."/>
            <person name="Chatelet P."/>
            <person name="Merdinoglu D."/>
            <person name="Delledonne M."/>
            <person name="Pezzotti M."/>
            <person name="Lecharny A."/>
            <person name="Scarpelli C."/>
            <person name="Artiguenave F."/>
            <person name="Pe M.E."/>
            <person name="Valle G."/>
            <person name="Morgante M."/>
            <person name="Caboche M."/>
            <person name="Adam-Blondon A.-F."/>
            <person name="Weissenbach J."/>
            <person name="Quetier F."/>
            <person name="Wincker P."/>
        </authorList>
    </citation>
    <scope>NUCLEOTIDE SEQUENCE [LARGE SCALE GENOMIC DNA]</scope>
    <source>
        <strain evidence="9">cv. Pinot noir / PN40024</strain>
    </source>
</reference>
<dbReference type="PaxDb" id="29760-VIT_07s0005g02250.t01"/>
<dbReference type="GO" id="GO:0140359">
    <property type="term" value="F:ABC-type transporter activity"/>
    <property type="evidence" value="ECO:0007669"/>
    <property type="project" value="InterPro"/>
</dbReference>
<evidence type="ECO:0000256" key="1">
    <source>
        <dbReference type="ARBA" id="ARBA00004141"/>
    </source>
</evidence>
<feature type="transmembrane region" description="Helical" evidence="6">
    <location>
        <begin position="128"/>
        <end position="154"/>
    </location>
</feature>
<keyword evidence="2" id="KW-0813">Transport</keyword>
<dbReference type="OrthoDB" id="66620at2759"/>
<feature type="domain" description="ABC-2 type transporter transmembrane" evidence="7">
    <location>
        <begin position="160"/>
        <end position="271"/>
    </location>
</feature>
<dbReference type="OMA" id="DSTWENK"/>
<dbReference type="eggNOG" id="KOG0065">
    <property type="taxonomic scope" value="Eukaryota"/>
</dbReference>
<dbReference type="AlphaFoldDB" id="D7U2Q4"/>
<dbReference type="EMBL" id="FN596502">
    <property type="protein sequence ID" value="CBI37020.3"/>
    <property type="molecule type" value="Genomic_DNA"/>
</dbReference>
<feature type="transmembrane region" description="Helical" evidence="6">
    <location>
        <begin position="193"/>
        <end position="215"/>
    </location>
</feature>
<protein>
    <recommendedName>
        <fullName evidence="7">ABC-2 type transporter transmembrane domain-containing protein</fullName>
    </recommendedName>
</protein>
<gene>
    <name evidence="8" type="ordered locus">VIT_07s0005g02250</name>
</gene>
<evidence type="ECO:0000259" key="7">
    <source>
        <dbReference type="Pfam" id="PF01061"/>
    </source>
</evidence>
<organism evidence="8 9">
    <name type="scientific">Vitis vinifera</name>
    <name type="common">Grape</name>
    <dbReference type="NCBI Taxonomy" id="29760"/>
    <lineage>
        <taxon>Eukaryota</taxon>
        <taxon>Viridiplantae</taxon>
        <taxon>Streptophyta</taxon>
        <taxon>Embryophyta</taxon>
        <taxon>Tracheophyta</taxon>
        <taxon>Spermatophyta</taxon>
        <taxon>Magnoliopsida</taxon>
        <taxon>eudicotyledons</taxon>
        <taxon>Gunneridae</taxon>
        <taxon>Pentapetalae</taxon>
        <taxon>rosids</taxon>
        <taxon>Vitales</taxon>
        <taxon>Vitaceae</taxon>
        <taxon>Viteae</taxon>
        <taxon>Vitis</taxon>
    </lineage>
</organism>
<evidence type="ECO:0000313" key="9">
    <source>
        <dbReference type="Proteomes" id="UP000009183"/>
    </source>
</evidence>
<accession>D7U2Q4</accession>
<sequence>MLLIQCEQSYTPSIDIFETFNELILMKRGGRIIYAGELGKHSSKLIQYFEEIPGVPKFNANRNPATWMLEVTGPSAEAQLGSDFAYLYNNDAYCFLCGENKELVRRLSLPTPALLWQKGQKIDGEQELFNIIGPIFILIQFLGIHNCTAIQPFIFTERTVTIEIPYILLQSLLFVTITYPAINFYWSAYKMIWYFYSMFCTLLYFNYFGMLAVSLSPTFEVASVLTSLCFTLMDLFTGFIIPGPQIPKWRVWSYWICPMVWSLKALVTSQYGDIKKEISVFGEPKSISAFLKSYYGYHHEKLGVAAFVLFSLPLVFALAFAFFIAKLNFQRR</sequence>
<name>D7U2Q4_VITVI</name>
<dbReference type="GO" id="GO:0005886">
    <property type="term" value="C:plasma membrane"/>
    <property type="evidence" value="ECO:0007669"/>
    <property type="project" value="UniProtKB-ARBA"/>
</dbReference>
<dbReference type="STRING" id="29760.D7U2Q4"/>
<keyword evidence="9" id="KW-1185">Reference proteome</keyword>
<dbReference type="ExpressionAtlas" id="D7U2Q4">
    <property type="expression patterns" value="differential"/>
</dbReference>
<comment type="subcellular location">
    <subcellularLocation>
        <location evidence="1">Membrane</location>
        <topology evidence="1">Multi-pass membrane protein</topology>
    </subcellularLocation>
</comment>